<evidence type="ECO:0000313" key="1">
    <source>
        <dbReference type="EMBL" id="KAL2272396.1"/>
    </source>
</evidence>
<keyword evidence="2" id="KW-1185">Reference proteome</keyword>
<accession>A0ABR4DQC1</accession>
<evidence type="ECO:0000313" key="2">
    <source>
        <dbReference type="Proteomes" id="UP001600888"/>
    </source>
</evidence>
<organism evidence="1 2">
    <name type="scientific">Diaporthe vaccinii</name>
    <dbReference type="NCBI Taxonomy" id="105482"/>
    <lineage>
        <taxon>Eukaryota</taxon>
        <taxon>Fungi</taxon>
        <taxon>Dikarya</taxon>
        <taxon>Ascomycota</taxon>
        <taxon>Pezizomycotina</taxon>
        <taxon>Sordariomycetes</taxon>
        <taxon>Sordariomycetidae</taxon>
        <taxon>Diaporthales</taxon>
        <taxon>Diaporthaceae</taxon>
        <taxon>Diaporthe</taxon>
        <taxon>Diaporthe eres species complex</taxon>
    </lineage>
</organism>
<proteinExistence type="predicted"/>
<comment type="caution">
    <text evidence="1">The sequence shown here is derived from an EMBL/GenBank/DDBJ whole genome shotgun (WGS) entry which is preliminary data.</text>
</comment>
<name>A0ABR4DQC1_9PEZI</name>
<protein>
    <submittedName>
        <fullName evidence="1">Uncharacterized protein</fullName>
    </submittedName>
</protein>
<gene>
    <name evidence="1" type="ORF">FJTKL_06744</name>
</gene>
<dbReference type="Proteomes" id="UP001600888">
    <property type="component" value="Unassembled WGS sequence"/>
</dbReference>
<sequence>MEFLSAPHELEDGGPAATMSLQRRMSESELVDGLFLLLSAFLSTEWKGQRQPYKFLENVRIASSAPSHDTSRIFLESGFKAWVAYFVVKPTTANADGQATRRRQFAALDRLSITEKKTLAVKVDEVVPHPTVATLIHSMEADARPTNSAVASLVPSKRPRTEHHEFGFFSTYPSPAYSQSFGDSPLATADSTRPLDPAASNLVLAWTPRHYDFMPTFPSNEPSQRSSQPFTSISREFMNWGNSPDAEILAGADTAELDLFFPEYLAGAIRRHDTTPKTAAVTIRFPANSIADVTCAIFIEVMPNKVERLASLLFNAQLETNGDVRELILPGGVCVVPTRLQGSPPESVKTVFGSTIAAALESAPYRKIEVSEAGPRMATRCVTMTECADANKGALISVALGRRDASRIYEKLFKSKSGSQFP</sequence>
<reference evidence="1 2" key="1">
    <citation type="submission" date="2024-03" db="EMBL/GenBank/DDBJ databases">
        <title>A high-quality draft genome sequence of Diaporthe vaccinii, a causative agent of upright dieback and viscid rot disease in cranberry plants.</title>
        <authorList>
            <person name="Sarrasin M."/>
            <person name="Lang B.F."/>
            <person name="Burger G."/>
        </authorList>
    </citation>
    <scope>NUCLEOTIDE SEQUENCE [LARGE SCALE GENOMIC DNA]</scope>
    <source>
        <strain evidence="1 2">IS7</strain>
    </source>
</reference>
<dbReference type="EMBL" id="JBAWTH010000241">
    <property type="protein sequence ID" value="KAL2272396.1"/>
    <property type="molecule type" value="Genomic_DNA"/>
</dbReference>